<name>A0ABS6SKW9_9SPHN</name>
<dbReference type="Proteomes" id="UP000699975">
    <property type="component" value="Unassembled WGS sequence"/>
</dbReference>
<keyword evidence="1" id="KW-0677">Repeat</keyword>
<sequence>MRLEHIGTLPDDLGTMRDMPTVWRLTDEHDTVWTLETRGGPNGGPFVFGFPVLMKQRSGYSQTFAYADDGTLASLADSFGRVATFEWGENILTFRDPVPAGLKAIPTAVERIGLPDGTSLEYDYENLPLPGPTAYSGSRWVRVGKGGRSPIGGATYPPVVRFMPKNKRLKEVRRLAANGDVLDSVRYLYENDVFRYHVTGIIDHRDQRVATYRYDTGGRVLSSELGEGAERTEVAYSNDGSTRVRNVTNALGKATEYRFAKRSSGSNEYQLASIDGRATAATQASLTTLDFNSGTFLKNTTDAEGRVVTTNRDSRGRPLTVIEGVGTMEERETTIAWHPTFNLPATVTSQGLTESYSYDAQGRLETLVLTDTTSHSLPYSTNGSSRAYAFSWDANGRMLSENGPLPDSGPNDDLTSYTYDTAGNMLTMTNALGHVTSYAGHDANGRPAIMTDPNGVVTQFAYDLLGRVRIVTVKHPSNPALDAATSMDYDAAGNLTALTMPGVAALTMEYDTANRLTAMIGAGGERIEYAYDAMGNVERETVKRIDGSTARLIRRQFDELGRLMSESLGVRSPARLGYDRVSNLTSLTDANGFTTASSFDALDRVVSTVAPDGGALGSTYDEQDNTLTFSDPISVTTQFTYNGFGEVIQEVSPDRGTNTYEYDDAGRMTRSTDGRGQVIEYTHDALGRITRKQPLGRPASEVIEYHYDAGGLTGSHEIGRLTRVVDGSGTTLLGYDHRGNLTAKQQSIGSSTTAQLTYQYDVADRIMQITYPSGRLVRYGYDAHGRVGSVETKASASAPAWTTIANGHTYEAFGPVKTMALGNGLAVANDWGSDGWLAARRLYNVQGANDLSHLVYRRDAVGRIGTIADLVNPQGSQIYGYDEVGRLTMAVASGSASGGSETYSYSPGTNQLASFTDDSGTRTVAYDGRGNTVSESRPDGIAVAAGYDGYGRLESYDRSNIGAQSYTYNGLGDRVRVDKPTGTRHFVYDGWGRVIAEYGSSVSDVKAEFIWALPPAANDNSPFGGGDHIAGYAPLALVAENSSSQLELYWVHGNHLGVPTVTSNAQGQVVTPGNDFLRPGFPGQSQVLSDLYYNRARDYDPLTGRYIQADPIGLGGGANPYLYANGDPVNLIDPAGEAWFIIIPAVLGGANLAYQLYWNGGQFECVDWWEVGDFALMGTGLGGLVRGLAKRGGRQALRNLWQDQSGAIPGPRNPFGRRGKPSTRDHIDRVADALENRGWEIKNGARGFPEEYIRGPGGGRRGSSYADTTATKNGRILRINTVDTLSDGVTPTARELRNASRIRGQRPRDHLLIIPKPK</sequence>
<dbReference type="InterPro" id="IPR006530">
    <property type="entry name" value="YD"/>
</dbReference>
<comment type="caution">
    <text evidence="4">The sequence shown here is derived from an EMBL/GenBank/DDBJ whole genome shotgun (WGS) entry which is preliminary data.</text>
</comment>
<dbReference type="NCBIfam" id="TIGR01643">
    <property type="entry name" value="YD_repeat_2x"/>
    <property type="match status" value="7"/>
</dbReference>
<organism evidence="4 5">
    <name type="scientific">Erythrobacter ani</name>
    <dbReference type="NCBI Taxonomy" id="2827235"/>
    <lineage>
        <taxon>Bacteria</taxon>
        <taxon>Pseudomonadati</taxon>
        <taxon>Pseudomonadota</taxon>
        <taxon>Alphaproteobacteria</taxon>
        <taxon>Sphingomonadales</taxon>
        <taxon>Erythrobacteraceae</taxon>
        <taxon>Erythrobacter/Porphyrobacter group</taxon>
        <taxon>Erythrobacter</taxon>
    </lineage>
</organism>
<accession>A0ABS6SKW9</accession>
<dbReference type="InterPro" id="IPR050708">
    <property type="entry name" value="T6SS_VgrG/RHS"/>
</dbReference>
<evidence type="ECO:0000259" key="3">
    <source>
        <dbReference type="Pfam" id="PF25023"/>
    </source>
</evidence>
<dbReference type="Pfam" id="PF25023">
    <property type="entry name" value="TEN_YD-shell"/>
    <property type="match status" value="3"/>
</dbReference>
<evidence type="ECO:0000256" key="1">
    <source>
        <dbReference type="ARBA" id="ARBA00022737"/>
    </source>
</evidence>
<gene>
    <name evidence="4" type="ORF">KCG45_03075</name>
</gene>
<dbReference type="EMBL" id="JAGSPB010000001">
    <property type="protein sequence ID" value="MBV7265147.1"/>
    <property type="molecule type" value="Genomic_DNA"/>
</dbReference>
<reference evidence="4 5" key="1">
    <citation type="submission" date="2021-04" db="EMBL/GenBank/DDBJ databases">
        <authorList>
            <person name="Pira H."/>
            <person name="Risdian C."/>
            <person name="Wink J."/>
        </authorList>
    </citation>
    <scope>NUCLEOTIDE SEQUENCE [LARGE SCALE GENOMIC DNA]</scope>
    <source>
        <strain evidence="4 5">WH131</strain>
    </source>
</reference>
<feature type="domain" description="Teneurin-like YD-shell" evidence="3">
    <location>
        <begin position="503"/>
        <end position="677"/>
    </location>
</feature>
<dbReference type="RefSeq" id="WP_218315643.1">
    <property type="nucleotide sequence ID" value="NZ_JAGSPB010000001.1"/>
</dbReference>
<evidence type="ECO:0000313" key="5">
    <source>
        <dbReference type="Proteomes" id="UP000699975"/>
    </source>
</evidence>
<dbReference type="PANTHER" id="PTHR32305:SF15">
    <property type="entry name" value="PROTEIN RHSA-RELATED"/>
    <property type="match status" value="1"/>
</dbReference>
<dbReference type="InterPro" id="IPR056823">
    <property type="entry name" value="TEN-like_YD-shell"/>
</dbReference>
<dbReference type="PANTHER" id="PTHR32305">
    <property type="match status" value="1"/>
</dbReference>
<feature type="region of interest" description="Disordered" evidence="2">
    <location>
        <begin position="1205"/>
        <end position="1224"/>
    </location>
</feature>
<evidence type="ECO:0000256" key="2">
    <source>
        <dbReference type="SAM" id="MobiDB-lite"/>
    </source>
</evidence>
<dbReference type="NCBIfam" id="TIGR03696">
    <property type="entry name" value="Rhs_assc_core"/>
    <property type="match status" value="1"/>
</dbReference>
<feature type="domain" description="Teneurin-like YD-shell" evidence="3">
    <location>
        <begin position="680"/>
        <end position="792"/>
    </location>
</feature>
<feature type="domain" description="Teneurin-like YD-shell" evidence="3">
    <location>
        <begin position="343"/>
        <end position="499"/>
    </location>
</feature>
<proteinExistence type="predicted"/>
<dbReference type="InterPro" id="IPR022385">
    <property type="entry name" value="Rhs_assc_core"/>
</dbReference>
<evidence type="ECO:0000313" key="4">
    <source>
        <dbReference type="EMBL" id="MBV7265147.1"/>
    </source>
</evidence>
<protein>
    <submittedName>
        <fullName evidence="4">RHS repeat protein</fullName>
    </submittedName>
</protein>
<keyword evidence="5" id="KW-1185">Reference proteome</keyword>